<feature type="compositionally biased region" description="Basic and acidic residues" evidence="1">
    <location>
        <begin position="157"/>
        <end position="184"/>
    </location>
</feature>
<organism evidence="3 4">
    <name type="scientific">Aliidiomarina iranensis</name>
    <dbReference type="NCBI Taxonomy" id="1434071"/>
    <lineage>
        <taxon>Bacteria</taxon>
        <taxon>Pseudomonadati</taxon>
        <taxon>Pseudomonadota</taxon>
        <taxon>Gammaproteobacteria</taxon>
        <taxon>Alteromonadales</taxon>
        <taxon>Idiomarinaceae</taxon>
        <taxon>Aliidiomarina</taxon>
    </lineage>
</organism>
<evidence type="ECO:0000313" key="4">
    <source>
        <dbReference type="Proteomes" id="UP000288395"/>
    </source>
</evidence>
<sequence>MFPVIFLLFIVMPLLEILVLIQVGSVIGGLNTVLVLIVTALIGAALVRSQGMQAWQQAQQRMAVGEMPGMQLAEGILIFVAGLMFVTPGLITDAFAILLLVPFIRKALALKIMARMQVQVSMGGAQGFGFQSRGFQRSNRSPFDSDNVDSDNGADGRTFEADAFESKDENEQSQQLKDDRNEKK</sequence>
<dbReference type="OrthoDB" id="9792788at2"/>
<accession>A0A432VRX3</accession>
<dbReference type="PANTHER" id="PTHR35335">
    <property type="entry name" value="UPF0716 PROTEIN FXSA"/>
    <property type="match status" value="1"/>
</dbReference>
<keyword evidence="4" id="KW-1185">Reference proteome</keyword>
<protein>
    <submittedName>
        <fullName evidence="3">Membrane protein FxsA</fullName>
    </submittedName>
</protein>
<feature type="transmembrane region" description="Helical" evidence="2">
    <location>
        <begin position="6"/>
        <end position="23"/>
    </location>
</feature>
<dbReference type="AlphaFoldDB" id="A0A432VRX3"/>
<evidence type="ECO:0000313" key="3">
    <source>
        <dbReference type="EMBL" id="RUO19035.1"/>
    </source>
</evidence>
<dbReference type="InterPro" id="IPR007313">
    <property type="entry name" value="FxsA"/>
</dbReference>
<keyword evidence="2" id="KW-1133">Transmembrane helix</keyword>
<dbReference type="RefSeq" id="WP_126768152.1">
    <property type="nucleotide sequence ID" value="NZ_PIPJ01000009.1"/>
</dbReference>
<keyword evidence="2" id="KW-0812">Transmembrane</keyword>
<dbReference type="Proteomes" id="UP000288395">
    <property type="component" value="Unassembled WGS sequence"/>
</dbReference>
<gene>
    <name evidence="3" type="ORF">CWE08_10800</name>
</gene>
<dbReference type="Pfam" id="PF04186">
    <property type="entry name" value="FxsA"/>
    <property type="match status" value="1"/>
</dbReference>
<dbReference type="EMBL" id="PIPJ01000009">
    <property type="protein sequence ID" value="RUO19035.1"/>
    <property type="molecule type" value="Genomic_DNA"/>
</dbReference>
<name>A0A432VRX3_9GAMM</name>
<dbReference type="GO" id="GO:0016020">
    <property type="term" value="C:membrane"/>
    <property type="evidence" value="ECO:0007669"/>
    <property type="project" value="InterPro"/>
</dbReference>
<comment type="caution">
    <text evidence="3">The sequence shown here is derived from an EMBL/GenBank/DDBJ whole genome shotgun (WGS) entry which is preliminary data.</text>
</comment>
<dbReference type="PANTHER" id="PTHR35335:SF1">
    <property type="entry name" value="UPF0716 PROTEIN FXSA"/>
    <property type="match status" value="1"/>
</dbReference>
<dbReference type="NCBIfam" id="NF008528">
    <property type="entry name" value="PRK11463.1-2"/>
    <property type="match status" value="1"/>
</dbReference>
<feature type="transmembrane region" description="Helical" evidence="2">
    <location>
        <begin position="30"/>
        <end position="47"/>
    </location>
</feature>
<keyword evidence="2" id="KW-0472">Membrane</keyword>
<reference evidence="4" key="1">
    <citation type="journal article" date="2018" name="Front. Microbiol.">
        <title>Genome-Based Analysis Reveals the Taxonomy and Diversity of the Family Idiomarinaceae.</title>
        <authorList>
            <person name="Liu Y."/>
            <person name="Lai Q."/>
            <person name="Shao Z."/>
        </authorList>
    </citation>
    <scope>NUCLEOTIDE SEQUENCE [LARGE SCALE GENOMIC DNA]</scope>
    <source>
        <strain evidence="4">GBPy7</strain>
    </source>
</reference>
<feature type="transmembrane region" description="Helical" evidence="2">
    <location>
        <begin position="76"/>
        <end position="104"/>
    </location>
</feature>
<proteinExistence type="predicted"/>
<evidence type="ECO:0000256" key="1">
    <source>
        <dbReference type="SAM" id="MobiDB-lite"/>
    </source>
</evidence>
<evidence type="ECO:0000256" key="2">
    <source>
        <dbReference type="SAM" id="Phobius"/>
    </source>
</evidence>
<feature type="region of interest" description="Disordered" evidence="1">
    <location>
        <begin position="137"/>
        <end position="184"/>
    </location>
</feature>